<protein>
    <submittedName>
        <fullName evidence="2">Uncharacterized protein</fullName>
    </submittedName>
</protein>
<feature type="transmembrane region" description="Helical" evidence="1">
    <location>
        <begin position="6"/>
        <end position="25"/>
    </location>
</feature>
<evidence type="ECO:0000313" key="3">
    <source>
        <dbReference type="Proteomes" id="UP001596540"/>
    </source>
</evidence>
<organism evidence="2 3">
    <name type="scientific">Marinactinospora rubrisoli</name>
    <dbReference type="NCBI Taxonomy" id="2715399"/>
    <lineage>
        <taxon>Bacteria</taxon>
        <taxon>Bacillati</taxon>
        <taxon>Actinomycetota</taxon>
        <taxon>Actinomycetes</taxon>
        <taxon>Streptosporangiales</taxon>
        <taxon>Nocardiopsidaceae</taxon>
        <taxon>Marinactinospora</taxon>
    </lineage>
</organism>
<keyword evidence="1" id="KW-0472">Membrane</keyword>
<keyword evidence="1" id="KW-1133">Transmembrane helix</keyword>
<keyword evidence="3" id="KW-1185">Reference proteome</keyword>
<proteinExistence type="predicted"/>
<keyword evidence="1" id="KW-0812">Transmembrane</keyword>
<name>A0ABW2KP93_9ACTN</name>
<evidence type="ECO:0000256" key="1">
    <source>
        <dbReference type="SAM" id="Phobius"/>
    </source>
</evidence>
<reference evidence="3" key="1">
    <citation type="journal article" date="2019" name="Int. J. Syst. Evol. Microbiol.">
        <title>The Global Catalogue of Microorganisms (GCM) 10K type strain sequencing project: providing services to taxonomists for standard genome sequencing and annotation.</title>
        <authorList>
            <consortium name="The Broad Institute Genomics Platform"/>
            <consortium name="The Broad Institute Genome Sequencing Center for Infectious Disease"/>
            <person name="Wu L."/>
            <person name="Ma J."/>
        </authorList>
    </citation>
    <scope>NUCLEOTIDE SEQUENCE [LARGE SCALE GENOMIC DNA]</scope>
    <source>
        <strain evidence="3">CGMCC 4.7382</strain>
    </source>
</reference>
<gene>
    <name evidence="2" type="ORF">ACFQRF_26215</name>
</gene>
<dbReference type="Proteomes" id="UP001596540">
    <property type="component" value="Unassembled WGS sequence"/>
</dbReference>
<sequence>MSDVVQVFAVSGAMTLLLVAHRSLAGLRRRRGVAPLGESQMAALIDERERLNRRDLRLAEDVGQLLAREAGVRELADMHEAGSGDPALIQVRDVAGWIRRSDAVLARERSR</sequence>
<dbReference type="EMBL" id="JBHTBH010000017">
    <property type="protein sequence ID" value="MFC7331240.1"/>
    <property type="molecule type" value="Genomic_DNA"/>
</dbReference>
<evidence type="ECO:0000313" key="2">
    <source>
        <dbReference type="EMBL" id="MFC7331240.1"/>
    </source>
</evidence>
<accession>A0ABW2KP93</accession>
<comment type="caution">
    <text evidence="2">The sequence shown here is derived from an EMBL/GenBank/DDBJ whole genome shotgun (WGS) entry which is preliminary data.</text>
</comment>
<dbReference type="RefSeq" id="WP_379873956.1">
    <property type="nucleotide sequence ID" value="NZ_JBHTBH010000017.1"/>
</dbReference>